<evidence type="ECO:0000256" key="1">
    <source>
        <dbReference type="ARBA" id="ARBA00004141"/>
    </source>
</evidence>
<dbReference type="Gene3D" id="1.20.1070.10">
    <property type="entry name" value="Rhodopsin 7-helix transmembrane proteins"/>
    <property type="match status" value="1"/>
</dbReference>
<dbReference type="GO" id="GO:0016020">
    <property type="term" value="C:membrane"/>
    <property type="evidence" value="ECO:0007669"/>
    <property type="project" value="UniProtKB-SubCell"/>
</dbReference>
<keyword evidence="6 10" id="KW-0472">Membrane</keyword>
<feature type="domain" description="G-protein coupled receptors family 1 profile" evidence="11">
    <location>
        <begin position="28"/>
        <end position="265"/>
    </location>
</feature>
<keyword evidence="9" id="KW-0716">Sensory transduction</keyword>
<dbReference type="InterPro" id="IPR017452">
    <property type="entry name" value="GPCR_Rhodpsn_7TM"/>
</dbReference>
<dbReference type="AlphaFoldDB" id="A0A8B7PI04"/>
<dbReference type="CDD" id="cd00637">
    <property type="entry name" value="7tm_classA_rhodopsin-like"/>
    <property type="match status" value="1"/>
</dbReference>
<feature type="transmembrane region" description="Helical" evidence="10">
    <location>
        <begin position="86"/>
        <end position="111"/>
    </location>
</feature>
<dbReference type="InterPro" id="IPR000276">
    <property type="entry name" value="GPCR_Rhodpsn"/>
</dbReference>
<dbReference type="GO" id="GO:0004930">
    <property type="term" value="F:G protein-coupled receptor activity"/>
    <property type="evidence" value="ECO:0007669"/>
    <property type="project" value="UniProtKB-KW"/>
</dbReference>
<keyword evidence="4 10" id="KW-1133">Transmembrane helix</keyword>
<evidence type="ECO:0000256" key="6">
    <source>
        <dbReference type="ARBA" id="ARBA00023136"/>
    </source>
</evidence>
<dbReference type="Pfam" id="PF00001">
    <property type="entry name" value="7tm_1"/>
    <property type="match status" value="1"/>
</dbReference>
<dbReference type="PROSITE" id="PS50262">
    <property type="entry name" value="G_PROTEIN_RECEP_F1_2"/>
    <property type="match status" value="1"/>
</dbReference>
<evidence type="ECO:0000256" key="9">
    <source>
        <dbReference type="ARBA" id="ARBA00023305"/>
    </source>
</evidence>
<protein>
    <submittedName>
        <fullName evidence="13">Melanopsin-like</fullName>
    </submittedName>
</protein>
<dbReference type="InterPro" id="IPR050125">
    <property type="entry name" value="GPCR_opsins"/>
</dbReference>
<dbReference type="SUPFAM" id="SSF81321">
    <property type="entry name" value="Family A G protein-coupled receptor-like"/>
    <property type="match status" value="1"/>
</dbReference>
<gene>
    <name evidence="13" type="primary">LOC108681283</name>
</gene>
<feature type="transmembrane region" description="Helical" evidence="10">
    <location>
        <begin position="220"/>
        <end position="244"/>
    </location>
</feature>
<evidence type="ECO:0000313" key="12">
    <source>
        <dbReference type="Proteomes" id="UP000694843"/>
    </source>
</evidence>
<accession>A0A8B7PI04</accession>
<evidence type="ECO:0000256" key="7">
    <source>
        <dbReference type="ARBA" id="ARBA00023170"/>
    </source>
</evidence>
<evidence type="ECO:0000256" key="5">
    <source>
        <dbReference type="ARBA" id="ARBA00023040"/>
    </source>
</evidence>
<feature type="transmembrane region" description="Helical" evidence="10">
    <location>
        <begin position="131"/>
        <end position="155"/>
    </location>
</feature>
<dbReference type="OrthoDB" id="6361638at2759"/>
<keyword evidence="3 10" id="KW-0812">Transmembrane</keyword>
<reference evidence="13" key="1">
    <citation type="submission" date="2025-08" db="UniProtKB">
        <authorList>
            <consortium name="RefSeq"/>
        </authorList>
    </citation>
    <scope>IDENTIFICATION</scope>
    <source>
        <tissue evidence="13">Whole organism</tissue>
    </source>
</reference>
<evidence type="ECO:0000256" key="4">
    <source>
        <dbReference type="ARBA" id="ARBA00022989"/>
    </source>
</evidence>
<evidence type="ECO:0000256" key="2">
    <source>
        <dbReference type="ARBA" id="ARBA00010663"/>
    </source>
</evidence>
<keyword evidence="5" id="KW-0297">G-protein coupled receptor</keyword>
<keyword evidence="8" id="KW-0807">Transducer</keyword>
<comment type="subcellular location">
    <subcellularLocation>
        <location evidence="1">Membrane</location>
        <topology evidence="1">Multi-pass membrane protein</topology>
    </subcellularLocation>
</comment>
<dbReference type="GO" id="GO:0007601">
    <property type="term" value="P:visual perception"/>
    <property type="evidence" value="ECO:0007669"/>
    <property type="project" value="UniProtKB-KW"/>
</dbReference>
<evidence type="ECO:0000259" key="11">
    <source>
        <dbReference type="PROSITE" id="PS50262"/>
    </source>
</evidence>
<feature type="transmembrane region" description="Helical" evidence="10">
    <location>
        <begin position="49"/>
        <end position="74"/>
    </location>
</feature>
<evidence type="ECO:0000256" key="3">
    <source>
        <dbReference type="ARBA" id="ARBA00022692"/>
    </source>
</evidence>
<dbReference type="OMA" id="XPIINIT"/>
<evidence type="ECO:0000256" key="8">
    <source>
        <dbReference type="ARBA" id="ARBA00023224"/>
    </source>
</evidence>
<feature type="transmembrane region" description="Helical" evidence="10">
    <location>
        <begin position="175"/>
        <end position="199"/>
    </location>
</feature>
<keyword evidence="9" id="KW-0844">Vision</keyword>
<feature type="transmembrane region" description="Helical" evidence="10">
    <location>
        <begin position="12"/>
        <end position="37"/>
    </location>
</feature>
<dbReference type="GeneID" id="108681283"/>
<dbReference type="PANTHER" id="PTHR24240">
    <property type="entry name" value="OPSIN"/>
    <property type="match status" value="1"/>
</dbReference>
<evidence type="ECO:0000256" key="10">
    <source>
        <dbReference type="SAM" id="Phobius"/>
    </source>
</evidence>
<name>A0A8B7PI04_HYAAZ</name>
<dbReference type="Proteomes" id="UP000694843">
    <property type="component" value="Unplaced"/>
</dbReference>
<dbReference type="KEGG" id="hazt:108681283"/>
<dbReference type="RefSeq" id="XP_018025793.2">
    <property type="nucleotide sequence ID" value="XM_018170304.2"/>
</dbReference>
<comment type="similarity">
    <text evidence="2">Belongs to the G-protein coupled receptor 1 family.</text>
</comment>
<organism evidence="12 13">
    <name type="scientific">Hyalella azteca</name>
    <name type="common">Amphipod</name>
    <dbReference type="NCBI Taxonomy" id="294128"/>
    <lineage>
        <taxon>Eukaryota</taxon>
        <taxon>Metazoa</taxon>
        <taxon>Ecdysozoa</taxon>
        <taxon>Arthropoda</taxon>
        <taxon>Crustacea</taxon>
        <taxon>Multicrustacea</taxon>
        <taxon>Malacostraca</taxon>
        <taxon>Eumalacostraca</taxon>
        <taxon>Peracarida</taxon>
        <taxon>Amphipoda</taxon>
        <taxon>Senticaudata</taxon>
        <taxon>Talitrida</taxon>
        <taxon>Talitroidea</taxon>
        <taxon>Hyalellidae</taxon>
        <taxon>Hyalella</taxon>
    </lineage>
</organism>
<evidence type="ECO:0000313" key="13">
    <source>
        <dbReference type="RefSeq" id="XP_018025793.2"/>
    </source>
</evidence>
<keyword evidence="12" id="KW-1185">Reference proteome</keyword>
<proteinExistence type="inferred from homology"/>
<keyword evidence="7" id="KW-0675">Receptor</keyword>
<dbReference type="PRINTS" id="PR00237">
    <property type="entry name" value="GPCRRHODOPSN"/>
</dbReference>
<sequence>MFKERFSEPVLIVASVAISGIAVLGTMGNLLAVVALLRSTKLRRSSTYYIVNLAFSNLPVCIIAMPLYAVVLVQALCLDEVLVPPLVLHAIAVIGFIGNQAELHTICVLSFNRVLAMFKPRAYQKLVQLRVYRYVLAGLWLYSVGMWVPPAFGWLGELEISEQDLFVIISRKSKIARRLFLFFAFTLPLLFSLVCHLMLLCKGLRAGVESSSQQQWRQQITKTVSLVFLLLLVLSVPHIVVHALQARGHSEPKSWLLVHVLFFGR</sequence>